<dbReference type="RefSeq" id="WP_101307780.1">
    <property type="nucleotide sequence ID" value="NZ_MVDE01000001.1"/>
</dbReference>
<organism evidence="2 3">
    <name type="scientific">Labilibaculum manganireducens</name>
    <dbReference type="NCBI Taxonomy" id="1940525"/>
    <lineage>
        <taxon>Bacteria</taxon>
        <taxon>Pseudomonadati</taxon>
        <taxon>Bacteroidota</taxon>
        <taxon>Bacteroidia</taxon>
        <taxon>Marinilabiliales</taxon>
        <taxon>Marinifilaceae</taxon>
        <taxon>Labilibaculum</taxon>
    </lineage>
</organism>
<name>A0A2N3IGC0_9BACT</name>
<protein>
    <submittedName>
        <fullName evidence="2">Uncharacterized protein</fullName>
    </submittedName>
</protein>
<evidence type="ECO:0000313" key="2">
    <source>
        <dbReference type="EMBL" id="PKQ69369.1"/>
    </source>
</evidence>
<keyword evidence="3" id="KW-1185">Reference proteome</keyword>
<feature type="region of interest" description="Disordered" evidence="1">
    <location>
        <begin position="117"/>
        <end position="139"/>
    </location>
</feature>
<evidence type="ECO:0000313" key="3">
    <source>
        <dbReference type="Proteomes" id="UP000233618"/>
    </source>
</evidence>
<dbReference type="Proteomes" id="UP000233618">
    <property type="component" value="Unassembled WGS sequence"/>
</dbReference>
<dbReference type="InterPro" id="IPR027417">
    <property type="entry name" value="P-loop_NTPase"/>
</dbReference>
<proteinExistence type="predicted"/>
<dbReference type="AlphaFoldDB" id="A0A2N3IGC0"/>
<dbReference type="EMBL" id="MVDE01000001">
    <property type="protein sequence ID" value="PKQ69369.1"/>
    <property type="molecule type" value="Genomic_DNA"/>
</dbReference>
<comment type="caution">
    <text evidence="2">The sequence shown here is derived from an EMBL/GenBank/DDBJ whole genome shotgun (WGS) entry which is preliminary data.</text>
</comment>
<feature type="compositionally biased region" description="Basic residues" evidence="1">
    <location>
        <begin position="123"/>
        <end position="139"/>
    </location>
</feature>
<dbReference type="Gene3D" id="3.40.50.300">
    <property type="entry name" value="P-loop containing nucleotide triphosphate hydrolases"/>
    <property type="match status" value="1"/>
</dbReference>
<accession>A0A2N3IGC0</accession>
<evidence type="ECO:0000256" key="1">
    <source>
        <dbReference type="SAM" id="MobiDB-lite"/>
    </source>
</evidence>
<reference evidence="2 3" key="1">
    <citation type="journal article" date="2017" name="Front. Microbiol.">
        <title>Labilibaculum manganireducens gen. nov., sp. nov. and Labilibaculum filiforme sp. nov., Novel Bacteroidetes Isolated from Subsurface Sediments of the Baltic Sea.</title>
        <authorList>
            <person name="Vandieken V."/>
            <person name="Marshall I.P."/>
            <person name="Niemann H."/>
            <person name="Engelen B."/>
            <person name="Cypionka H."/>
        </authorList>
    </citation>
    <scope>NUCLEOTIDE SEQUENCE [LARGE SCALE GENOMIC DNA]</scope>
    <source>
        <strain evidence="2 3">59.10-2M</strain>
    </source>
</reference>
<sequence length="139" mass="15909">MKRHEIMDKLEGIENQCFKRNTGSNEAELEFKEEIADWIYALEQNATRSVRVAVIGSDCIGVGKSSLTEALLKKLDVVGKVELVEINENNTLSTGHTMNELRVDEMILTRKVVDLPFSPPEKKPHHDKNVRRHARKSQW</sequence>
<gene>
    <name evidence="2" type="ORF">BZG01_00075</name>
</gene>